<dbReference type="AlphaFoldDB" id="A0A059BXW8"/>
<name>A0A059BXW8_EUCGR</name>
<organism evidence="2">
    <name type="scientific">Eucalyptus grandis</name>
    <name type="common">Flooded gum</name>
    <dbReference type="NCBI Taxonomy" id="71139"/>
    <lineage>
        <taxon>Eukaryota</taxon>
        <taxon>Viridiplantae</taxon>
        <taxon>Streptophyta</taxon>
        <taxon>Embryophyta</taxon>
        <taxon>Tracheophyta</taxon>
        <taxon>Spermatophyta</taxon>
        <taxon>Magnoliopsida</taxon>
        <taxon>eudicotyledons</taxon>
        <taxon>Gunneridae</taxon>
        <taxon>Pentapetalae</taxon>
        <taxon>rosids</taxon>
        <taxon>malvids</taxon>
        <taxon>Myrtales</taxon>
        <taxon>Myrtaceae</taxon>
        <taxon>Myrtoideae</taxon>
        <taxon>Eucalypteae</taxon>
        <taxon>Eucalyptus</taxon>
    </lineage>
</organism>
<dbReference type="Gramene" id="KCW70937">
    <property type="protein sequence ID" value="KCW70937"/>
    <property type="gene ID" value="EUGRSUZ_F04054"/>
</dbReference>
<sequence>MTETIIIQLIDNNGSKQTTGSRRPWIPVSGGKETKQLTQPPFLKYIDSKLIGTNRRRVREPPPVERVEFELHDD</sequence>
<dbReference type="InParanoid" id="A0A059BXW8"/>
<dbReference type="EMBL" id="KK198758">
    <property type="protein sequence ID" value="KCW70937.1"/>
    <property type="molecule type" value="Genomic_DNA"/>
</dbReference>
<gene>
    <name evidence="2" type="ORF">EUGRSUZ_F04054</name>
</gene>
<protein>
    <submittedName>
        <fullName evidence="2">Uncharacterized protein</fullName>
    </submittedName>
</protein>
<evidence type="ECO:0000313" key="2">
    <source>
        <dbReference type="EMBL" id="KCW70937.1"/>
    </source>
</evidence>
<accession>A0A059BXW8</accession>
<feature type="region of interest" description="Disordered" evidence="1">
    <location>
        <begin position="14"/>
        <end position="36"/>
    </location>
</feature>
<evidence type="ECO:0000256" key="1">
    <source>
        <dbReference type="SAM" id="MobiDB-lite"/>
    </source>
</evidence>
<reference evidence="2" key="1">
    <citation type="submission" date="2013-07" db="EMBL/GenBank/DDBJ databases">
        <title>The genome of Eucalyptus grandis.</title>
        <authorList>
            <person name="Schmutz J."/>
            <person name="Hayes R."/>
            <person name="Myburg A."/>
            <person name="Tuskan G."/>
            <person name="Grattapaglia D."/>
            <person name="Rokhsar D.S."/>
        </authorList>
    </citation>
    <scope>NUCLEOTIDE SEQUENCE</scope>
    <source>
        <tissue evidence="2">Leaf extractions</tissue>
    </source>
</reference>
<proteinExistence type="predicted"/>